<dbReference type="OrthoDB" id="9035893at2"/>
<reference evidence="2" key="1">
    <citation type="submission" date="2018-01" db="EMBL/GenBank/DDBJ databases">
        <authorList>
            <person name="Peeters C."/>
        </authorList>
    </citation>
    <scope>NUCLEOTIDE SEQUENCE [LARGE SCALE GENOMIC DNA]</scope>
</reference>
<accession>A0A2U3I5V4</accession>
<keyword evidence="2" id="KW-1185">Reference proteome</keyword>
<dbReference type="AlphaFoldDB" id="A0A2U3I5V4"/>
<gene>
    <name evidence="1" type="ORF">NOV72_02759</name>
</gene>
<evidence type="ECO:0000313" key="2">
    <source>
        <dbReference type="Proteomes" id="UP000238169"/>
    </source>
</evidence>
<protein>
    <submittedName>
        <fullName evidence="1">Uncharacterized protein</fullName>
    </submittedName>
</protein>
<dbReference type="EMBL" id="OGTP01000008">
    <property type="protein sequence ID" value="SPB15539.1"/>
    <property type="molecule type" value="Genomic_DNA"/>
</dbReference>
<organism evidence="1 2">
    <name type="scientific">Caballeronia novacaledonica</name>
    <dbReference type="NCBI Taxonomy" id="1544861"/>
    <lineage>
        <taxon>Bacteria</taxon>
        <taxon>Pseudomonadati</taxon>
        <taxon>Pseudomonadota</taxon>
        <taxon>Betaproteobacteria</taxon>
        <taxon>Burkholderiales</taxon>
        <taxon>Burkholderiaceae</taxon>
        <taxon>Caballeronia</taxon>
    </lineage>
</organism>
<name>A0A2U3I5V4_9BURK</name>
<dbReference type="RefSeq" id="WP_106855188.1">
    <property type="nucleotide sequence ID" value="NZ_OGTP01000008.1"/>
</dbReference>
<evidence type="ECO:0000313" key="1">
    <source>
        <dbReference type="EMBL" id="SPB15539.1"/>
    </source>
</evidence>
<dbReference type="Proteomes" id="UP000238169">
    <property type="component" value="Unassembled WGS sequence"/>
</dbReference>
<sequence>MTQSQDVIYKGHVLSATAVPEQDRYAALLIVREPDGTRRSSGMLGEFTSATGAVRYAFAYGMAEIDHRQTTRHPRHASGASVVQHV</sequence>
<proteinExistence type="predicted"/>